<dbReference type="Proteomes" id="UP001321473">
    <property type="component" value="Unassembled WGS sequence"/>
</dbReference>
<keyword evidence="2" id="KW-1133">Transmembrane helix</keyword>
<keyword evidence="4" id="KW-1185">Reference proteome</keyword>
<proteinExistence type="predicted"/>
<reference evidence="3 4" key="1">
    <citation type="journal article" date="2023" name="Arcadia Sci">
        <title>De novo assembly of a long-read Amblyomma americanum tick genome.</title>
        <authorList>
            <person name="Chou S."/>
            <person name="Poskanzer K.E."/>
            <person name="Rollins M."/>
            <person name="Thuy-Boun P.S."/>
        </authorList>
    </citation>
    <scope>NUCLEOTIDE SEQUENCE [LARGE SCALE GENOMIC DNA]</scope>
    <source>
        <strain evidence="3">F_SG_1</strain>
        <tissue evidence="3">Salivary glands</tissue>
    </source>
</reference>
<evidence type="ECO:0000313" key="4">
    <source>
        <dbReference type="Proteomes" id="UP001321473"/>
    </source>
</evidence>
<protein>
    <submittedName>
        <fullName evidence="3">Uncharacterized protein</fullName>
    </submittedName>
</protein>
<dbReference type="AlphaFoldDB" id="A0AAQ4FLF3"/>
<organism evidence="3 4">
    <name type="scientific">Amblyomma americanum</name>
    <name type="common">Lone star tick</name>
    <dbReference type="NCBI Taxonomy" id="6943"/>
    <lineage>
        <taxon>Eukaryota</taxon>
        <taxon>Metazoa</taxon>
        <taxon>Ecdysozoa</taxon>
        <taxon>Arthropoda</taxon>
        <taxon>Chelicerata</taxon>
        <taxon>Arachnida</taxon>
        <taxon>Acari</taxon>
        <taxon>Parasitiformes</taxon>
        <taxon>Ixodida</taxon>
        <taxon>Ixodoidea</taxon>
        <taxon>Ixodidae</taxon>
        <taxon>Amblyomminae</taxon>
        <taxon>Amblyomma</taxon>
    </lineage>
</organism>
<feature type="transmembrane region" description="Helical" evidence="2">
    <location>
        <begin position="126"/>
        <end position="145"/>
    </location>
</feature>
<evidence type="ECO:0000313" key="3">
    <source>
        <dbReference type="EMBL" id="KAK8787408.1"/>
    </source>
</evidence>
<gene>
    <name evidence="3" type="ORF">V5799_022812</name>
</gene>
<accession>A0AAQ4FLF3</accession>
<keyword evidence="2" id="KW-0472">Membrane</keyword>
<evidence type="ECO:0000256" key="2">
    <source>
        <dbReference type="SAM" id="Phobius"/>
    </source>
</evidence>
<name>A0AAQ4FLF3_AMBAM</name>
<keyword evidence="2" id="KW-0812">Transmembrane</keyword>
<evidence type="ECO:0000256" key="1">
    <source>
        <dbReference type="SAM" id="MobiDB-lite"/>
    </source>
</evidence>
<feature type="region of interest" description="Disordered" evidence="1">
    <location>
        <begin position="1"/>
        <end position="28"/>
    </location>
</feature>
<feature type="region of interest" description="Disordered" evidence="1">
    <location>
        <begin position="196"/>
        <end position="234"/>
    </location>
</feature>
<sequence length="234" mass="24819">MALRTRKGTLQRNSRGELSSSPRCAGTKMQSWTAEPACPIAQEVTLTTGDSSGPTARVTLADVRLASLPAVLLRPLPLFCLGRLKTGRQNGKAEGDDHTQPIYSPAYPDIAVKELGTTHRNMASRLHIAAAVLLTLALVAVLSSAQDYPPQGRPGGGAGRDCYYVCFLDSCTRRKCYYTCNRPRYCEEEHASLLLSSGGGEEDGLGQLPSPGSDTVDSADEPSSVPEPAATPTA</sequence>
<comment type="caution">
    <text evidence="3">The sequence shown here is derived from an EMBL/GenBank/DDBJ whole genome shotgun (WGS) entry which is preliminary data.</text>
</comment>
<feature type="compositionally biased region" description="Polar residues" evidence="1">
    <location>
        <begin position="10"/>
        <end position="28"/>
    </location>
</feature>
<dbReference type="EMBL" id="JARKHS020001839">
    <property type="protein sequence ID" value="KAK8787408.1"/>
    <property type="molecule type" value="Genomic_DNA"/>
</dbReference>